<feature type="compositionally biased region" description="Acidic residues" evidence="1">
    <location>
        <begin position="640"/>
        <end position="694"/>
    </location>
</feature>
<sequence>MISGNFAHAAEFKIQMLQKGSMLADYNFYFFNVRVGTGIFYWIKSDGSPLFCVQKDRPLLDGLGGAEDSEEFGSWKHFSDQQYELVSLVLQSCGQRRGESRELKPGEYLAGQAAVWGILTGYWESTDQLRSEMEVLYEHVGDWNEWTAAELIEDARKMTEIICQAIQDYYSDSSPYIPSFASKYPDKAPLWQAEWQDGICRITFEQGDRADAVKDFIYDLPSGWSCQWEGDRITFQCEDPKSGTFTVSGHAPEGTRLGEGMPIGLIYIVTPSSYPTFQHLASGVEITTPWSCYFQLSIPEKPDDTGSWELEETRCYRHQEDFEAIYGAQLEKRDGETDFALEGAVFQPLEYFDASQLEDTVLDAEQIPSWTGWQARCPEEITGDDGRIIHIDRKTYHYEKTYCGGHPEPKIYYEGNSQTRREEIEEEAWAAWEEEAEACQMRCDYHSIDGSGLQELEADRDLAYNQFTSLVYGYAFKETKPPEGYQIPAEGTESEKIFLVSLQAGGGVWEEGRGLQISRKITNRTAAPAAARTGAAGRTATSSAAASSAAISSAAVSSTASSSVASPSDSSRREEMPGEDNQDFVTEESTASQSQTAGRLTRRTRAAVWLTSQLPALEKEAVDYSRLYWCIVDNFRETPEETTPEETLPDETTPEETLPEETLPEETTPEETLPEETAPEETSPEETPPEETPEETLPATVPEESASTKPETSGSGNGGGRERKETDPAVIPTEEVPKGPARQGWIEAFYEAGTASRSEAGKNLPGTGEEGWLIPKTGDREWSDVFCIAGALISSGTVGIILWIRMRKKGEPGKRKRGGKSGWMISAFFLLTGLMCGGQDTWGAVMPEMALVEQKEEDSAVIRYFADDEEGEEEGETAAFIPDEWYVDEKGQTYQLDFYRLEEWEIPETEEWQVRTETFYKVEDPAQIPGELSVTAMDDENKREGRGTLKRNAVKEISGSWADDFQVSLTFYDYGAETYQLGDRLVPGENVLEYLLEEQQLFLEAIGCSPLRYRIREFVWEGDIYQKDGLQCRNALALGSRFLSDYQAEFTGNLWYPPVSRTRWQAVYRILQEMPEETETVREETKPQETSAAAPEPETESEPEEKAAAGFRITRLLAAYTVSLAVLLPLLIFLLFWAGKRKKKASRK</sequence>
<feature type="compositionally biased region" description="Polar residues" evidence="1">
    <location>
        <begin position="705"/>
        <end position="714"/>
    </location>
</feature>
<keyword evidence="2" id="KW-0812">Transmembrane</keyword>
<keyword evidence="2" id="KW-0472">Membrane</keyword>
<protein>
    <submittedName>
        <fullName evidence="3">Uncharacterized protein</fullName>
    </submittedName>
</protein>
<feature type="region of interest" description="Disordered" evidence="1">
    <location>
        <begin position="1076"/>
        <end position="1105"/>
    </location>
</feature>
<reference evidence="3" key="1">
    <citation type="submission" date="2020-10" db="EMBL/GenBank/DDBJ databases">
        <authorList>
            <person name="Gilroy R."/>
        </authorList>
    </citation>
    <scope>NUCLEOTIDE SEQUENCE</scope>
    <source>
        <strain evidence="3">CHK123-3438</strain>
    </source>
</reference>
<dbReference type="AlphaFoldDB" id="A0A9D1KFP5"/>
<feature type="transmembrane region" description="Helical" evidence="2">
    <location>
        <begin position="782"/>
        <end position="804"/>
    </location>
</feature>
<comment type="caution">
    <text evidence="3">The sequence shown here is derived from an EMBL/GenBank/DDBJ whole genome shotgun (WGS) entry which is preliminary data.</text>
</comment>
<feature type="compositionally biased region" description="Acidic residues" evidence="1">
    <location>
        <begin position="577"/>
        <end position="586"/>
    </location>
</feature>
<reference evidence="3" key="2">
    <citation type="journal article" date="2021" name="PeerJ">
        <title>Extensive microbial diversity within the chicken gut microbiome revealed by metagenomics and culture.</title>
        <authorList>
            <person name="Gilroy R."/>
            <person name="Ravi A."/>
            <person name="Getino M."/>
            <person name="Pursley I."/>
            <person name="Horton D.L."/>
            <person name="Alikhan N.F."/>
            <person name="Baker D."/>
            <person name="Gharbi K."/>
            <person name="Hall N."/>
            <person name="Watson M."/>
            <person name="Adriaenssens E.M."/>
            <person name="Foster-Nyarko E."/>
            <person name="Jarju S."/>
            <person name="Secka A."/>
            <person name="Antonio M."/>
            <person name="Oren A."/>
            <person name="Chaudhuri R.R."/>
            <person name="La Ragione R."/>
            <person name="Hildebrand F."/>
            <person name="Pallen M.J."/>
        </authorList>
    </citation>
    <scope>NUCLEOTIDE SEQUENCE</scope>
    <source>
        <strain evidence="3">CHK123-3438</strain>
    </source>
</reference>
<feature type="compositionally biased region" description="Low complexity" evidence="1">
    <location>
        <begin position="695"/>
        <end position="704"/>
    </location>
</feature>
<dbReference type="Proteomes" id="UP000886860">
    <property type="component" value="Unassembled WGS sequence"/>
</dbReference>
<gene>
    <name evidence="3" type="ORF">IAB60_08485</name>
</gene>
<evidence type="ECO:0000313" key="3">
    <source>
        <dbReference type="EMBL" id="HIT42114.1"/>
    </source>
</evidence>
<dbReference type="EMBL" id="DVKS01000148">
    <property type="protein sequence ID" value="HIT42114.1"/>
    <property type="molecule type" value="Genomic_DNA"/>
</dbReference>
<feature type="transmembrane region" description="Helical" evidence="2">
    <location>
        <begin position="1117"/>
        <end position="1138"/>
    </location>
</feature>
<accession>A0A9D1KFP5</accession>
<feature type="compositionally biased region" description="Low complexity" evidence="1">
    <location>
        <begin position="556"/>
        <end position="569"/>
    </location>
</feature>
<feature type="region of interest" description="Disordered" evidence="1">
    <location>
        <begin position="638"/>
        <end position="738"/>
    </location>
</feature>
<feature type="transmembrane region" description="Helical" evidence="2">
    <location>
        <begin position="825"/>
        <end position="845"/>
    </location>
</feature>
<evidence type="ECO:0000256" key="1">
    <source>
        <dbReference type="SAM" id="MobiDB-lite"/>
    </source>
</evidence>
<keyword evidence="2" id="KW-1133">Transmembrane helix</keyword>
<evidence type="ECO:0000256" key="2">
    <source>
        <dbReference type="SAM" id="Phobius"/>
    </source>
</evidence>
<name>A0A9D1KFP5_9FIRM</name>
<evidence type="ECO:0000313" key="4">
    <source>
        <dbReference type="Proteomes" id="UP000886860"/>
    </source>
</evidence>
<feature type="region of interest" description="Disordered" evidence="1">
    <location>
        <begin position="556"/>
        <end position="602"/>
    </location>
</feature>
<proteinExistence type="predicted"/>
<organism evidence="3 4">
    <name type="scientific">Candidatus Caccovicinus merdipullorum</name>
    <dbReference type="NCBI Taxonomy" id="2840724"/>
    <lineage>
        <taxon>Bacteria</taxon>
        <taxon>Bacillati</taxon>
        <taxon>Bacillota</taxon>
        <taxon>Clostridia</taxon>
        <taxon>Eubacteriales</taxon>
        <taxon>Candidatus Caccovicinus</taxon>
    </lineage>
</organism>